<evidence type="ECO:0008006" key="3">
    <source>
        <dbReference type="Google" id="ProtNLM"/>
    </source>
</evidence>
<evidence type="ECO:0000313" key="1">
    <source>
        <dbReference type="EMBL" id="MBB5129195.1"/>
    </source>
</evidence>
<organism evidence="1 2">
    <name type="scientific">Streptomyces griseoloalbus</name>
    <dbReference type="NCBI Taxonomy" id="67303"/>
    <lineage>
        <taxon>Bacteria</taxon>
        <taxon>Bacillati</taxon>
        <taxon>Actinomycetota</taxon>
        <taxon>Actinomycetes</taxon>
        <taxon>Kitasatosporales</taxon>
        <taxon>Streptomycetaceae</taxon>
        <taxon>Streptomyces</taxon>
    </lineage>
</organism>
<dbReference type="Proteomes" id="UP000568022">
    <property type="component" value="Unassembled WGS sequence"/>
</dbReference>
<dbReference type="EMBL" id="JACHJE010000017">
    <property type="protein sequence ID" value="MBB5129195.1"/>
    <property type="molecule type" value="Genomic_DNA"/>
</dbReference>
<protein>
    <recommendedName>
        <fullName evidence="3">Transposase</fullName>
    </recommendedName>
</protein>
<name>A0A7W8BTK1_9ACTN</name>
<dbReference type="AlphaFoldDB" id="A0A7W8BTK1"/>
<accession>A0A7W8BTK1</accession>
<evidence type="ECO:0000313" key="2">
    <source>
        <dbReference type="Proteomes" id="UP000568022"/>
    </source>
</evidence>
<comment type="caution">
    <text evidence="1">The sequence shown here is derived from an EMBL/GenBank/DDBJ whole genome shotgun (WGS) entry which is preliminary data.</text>
</comment>
<gene>
    <name evidence="1" type="ORF">FHS32_005980</name>
</gene>
<sequence length="124" mass="13562">MNSSVWDAEALRDDVRAYVGERLGPDGVLIIDDGFVKKTTARRKGPHLVRAGGRPWSPPLEDRVLRVAACRRTNLTWRQPASPFGMAKSAAGRIVRQPEPSLALWPGSRFSTAGSPGFQAWPSP</sequence>
<reference evidence="1 2" key="1">
    <citation type="submission" date="2020-08" db="EMBL/GenBank/DDBJ databases">
        <title>Genomic Encyclopedia of Type Strains, Phase III (KMG-III): the genomes of soil and plant-associated and newly described type strains.</title>
        <authorList>
            <person name="Whitman W."/>
        </authorList>
    </citation>
    <scope>NUCLEOTIDE SEQUENCE [LARGE SCALE GENOMIC DNA]</scope>
    <source>
        <strain evidence="1 2">CECT 3226</strain>
    </source>
</reference>
<proteinExistence type="predicted"/>
<keyword evidence="2" id="KW-1185">Reference proteome</keyword>